<evidence type="ECO:0000256" key="5">
    <source>
        <dbReference type="ARBA" id="ARBA00023136"/>
    </source>
</evidence>
<dbReference type="AlphaFoldDB" id="A0A4R9AMZ5"/>
<dbReference type="GO" id="GO:0016887">
    <property type="term" value="F:ATP hydrolysis activity"/>
    <property type="evidence" value="ECO:0007669"/>
    <property type="project" value="InterPro"/>
</dbReference>
<evidence type="ECO:0000313" key="7">
    <source>
        <dbReference type="EMBL" id="TFD66399.1"/>
    </source>
</evidence>
<dbReference type="GO" id="GO:0005524">
    <property type="term" value="F:ATP binding"/>
    <property type="evidence" value="ECO:0007669"/>
    <property type="project" value="UniProtKB-KW"/>
</dbReference>
<keyword evidence="3" id="KW-0813">Transport</keyword>
<dbReference type="PROSITE" id="PS50893">
    <property type="entry name" value="ABC_TRANSPORTER_2"/>
    <property type="match status" value="1"/>
</dbReference>
<dbReference type="Proteomes" id="UP000298154">
    <property type="component" value="Unassembled WGS sequence"/>
</dbReference>
<evidence type="ECO:0000313" key="8">
    <source>
        <dbReference type="Proteomes" id="UP000298154"/>
    </source>
</evidence>
<keyword evidence="5" id="KW-0472">Membrane</keyword>
<dbReference type="EMBL" id="SOHK01000012">
    <property type="protein sequence ID" value="TFD66399.1"/>
    <property type="molecule type" value="Genomic_DNA"/>
</dbReference>
<comment type="subcellular location">
    <subcellularLocation>
        <location evidence="1">Membrane</location>
    </subcellularLocation>
</comment>
<dbReference type="Pfam" id="PF00005">
    <property type="entry name" value="ABC_tran"/>
    <property type="match status" value="1"/>
</dbReference>
<dbReference type="PANTHER" id="PTHR43297">
    <property type="entry name" value="OLIGOPEPTIDE TRANSPORT ATP-BINDING PROTEIN APPD"/>
    <property type="match status" value="1"/>
</dbReference>
<dbReference type="PANTHER" id="PTHR43297:SF7">
    <property type="entry name" value="D,D-DIPEPTIDE TRANSPORT ATP-BINDING PROTEIN DDPD-RELATED"/>
    <property type="match status" value="1"/>
</dbReference>
<evidence type="ECO:0000256" key="4">
    <source>
        <dbReference type="ARBA" id="ARBA00022475"/>
    </source>
</evidence>
<dbReference type="GO" id="GO:0016020">
    <property type="term" value="C:membrane"/>
    <property type="evidence" value="ECO:0007669"/>
    <property type="project" value="UniProtKB-SubCell"/>
</dbReference>
<proteinExistence type="inferred from homology"/>
<dbReference type="InterPro" id="IPR050388">
    <property type="entry name" value="ABC_Ni/Peptide_Import"/>
</dbReference>
<evidence type="ECO:0000256" key="2">
    <source>
        <dbReference type="ARBA" id="ARBA00005417"/>
    </source>
</evidence>
<evidence type="ECO:0000256" key="1">
    <source>
        <dbReference type="ARBA" id="ARBA00004370"/>
    </source>
</evidence>
<organism evidence="7 8">
    <name type="scientific">Cryobacterium ruanii</name>
    <dbReference type="NCBI Taxonomy" id="1259197"/>
    <lineage>
        <taxon>Bacteria</taxon>
        <taxon>Bacillati</taxon>
        <taxon>Actinomycetota</taxon>
        <taxon>Actinomycetes</taxon>
        <taxon>Micrococcales</taxon>
        <taxon>Microbacteriaceae</taxon>
        <taxon>Cryobacterium</taxon>
    </lineage>
</organism>
<comment type="caution">
    <text evidence="7">The sequence shown here is derived from an EMBL/GenBank/DDBJ whole genome shotgun (WGS) entry which is preliminary data.</text>
</comment>
<keyword evidence="7" id="KW-0547">Nucleotide-binding</keyword>
<name>A0A4R9AMZ5_9MICO</name>
<dbReference type="InterPro" id="IPR027417">
    <property type="entry name" value="P-loop_NTPase"/>
</dbReference>
<accession>A0A4R9AMZ5</accession>
<keyword evidence="8" id="KW-1185">Reference proteome</keyword>
<sequence length="354" mass="37696">MLRAGAFLRCHATEIVGRVFSCAAAPLDLLKCEPTMCDARRVLRRLHRVVRAGIPSVEASTVEPHERIVSPTPAEMTAPMPSHWFRSAALLDVRGLQVGATAQASAPRLVNGISLSITRGEVVGLVGDDFSGALEVAQCIAGVLPTPATIRSGSILFNGVELVGRPTRSRNLLRDTKIAYLSRDPLAGLDPAVTVGTQLAAPLRSSFGLSKLAAYERSINLLQEAGVECPERTFASFPRDVSATLALRVQIAGALAGGPNLLVADDPTDALNASDSSEILDLLRQLQRERTMTMIIVTRSVRVAALICHRVAVVRTGGIVEYASVADLVGSPKHPYTRELLYAAGNEWPSSPAL</sequence>
<evidence type="ECO:0000259" key="6">
    <source>
        <dbReference type="PROSITE" id="PS50893"/>
    </source>
</evidence>
<keyword evidence="7" id="KW-0067">ATP-binding</keyword>
<protein>
    <submittedName>
        <fullName evidence="7">ABC transporter ATP-binding protein</fullName>
    </submittedName>
</protein>
<dbReference type="Gene3D" id="3.40.50.300">
    <property type="entry name" value="P-loop containing nucleotide triphosphate hydrolases"/>
    <property type="match status" value="1"/>
</dbReference>
<dbReference type="OrthoDB" id="3677453at2"/>
<dbReference type="SUPFAM" id="SSF52540">
    <property type="entry name" value="P-loop containing nucleoside triphosphate hydrolases"/>
    <property type="match status" value="1"/>
</dbReference>
<reference evidence="7 8" key="1">
    <citation type="submission" date="2019-03" db="EMBL/GenBank/DDBJ databases">
        <title>Genomics of glacier-inhabiting Cryobacterium strains.</title>
        <authorList>
            <person name="Liu Q."/>
            <person name="Xin Y.-H."/>
        </authorList>
    </citation>
    <scope>NUCLEOTIDE SEQUENCE [LARGE SCALE GENOMIC DNA]</scope>
    <source>
        <strain evidence="7 8">Sr36</strain>
    </source>
</reference>
<gene>
    <name evidence="7" type="ORF">E3T47_07885</name>
</gene>
<feature type="domain" description="ABC transporter" evidence="6">
    <location>
        <begin position="93"/>
        <end position="341"/>
    </location>
</feature>
<dbReference type="InterPro" id="IPR003439">
    <property type="entry name" value="ABC_transporter-like_ATP-bd"/>
</dbReference>
<evidence type="ECO:0000256" key="3">
    <source>
        <dbReference type="ARBA" id="ARBA00022448"/>
    </source>
</evidence>
<keyword evidence="4" id="KW-1003">Cell membrane</keyword>
<comment type="similarity">
    <text evidence="2">Belongs to the ABC transporter superfamily.</text>
</comment>